<dbReference type="PANTHER" id="PTHR30108:SF17">
    <property type="entry name" value="FERULIC ACID DECARBOXYLASE 1"/>
    <property type="match status" value="1"/>
</dbReference>
<dbReference type="InterPro" id="IPR048304">
    <property type="entry name" value="UbiD_Rift_dom"/>
</dbReference>
<dbReference type="GO" id="GO:0005737">
    <property type="term" value="C:cytoplasm"/>
    <property type="evidence" value="ECO:0007669"/>
    <property type="project" value="TreeGrafter"/>
</dbReference>
<evidence type="ECO:0000313" key="2">
    <source>
        <dbReference type="EMBL" id="PON20315.1"/>
    </source>
</evidence>
<name>A0A2P4Z7P7_9HYPO</name>
<dbReference type="GO" id="GO:0016831">
    <property type="term" value="F:carboxy-lyase activity"/>
    <property type="evidence" value="ECO:0007669"/>
    <property type="project" value="InterPro"/>
</dbReference>
<organism evidence="2 3">
    <name type="scientific">Trichoderma gamsii</name>
    <dbReference type="NCBI Taxonomy" id="398673"/>
    <lineage>
        <taxon>Eukaryota</taxon>
        <taxon>Fungi</taxon>
        <taxon>Dikarya</taxon>
        <taxon>Ascomycota</taxon>
        <taxon>Pezizomycotina</taxon>
        <taxon>Sordariomycetes</taxon>
        <taxon>Hypocreomycetidae</taxon>
        <taxon>Hypocreales</taxon>
        <taxon>Hypocreaceae</taxon>
        <taxon>Trichoderma</taxon>
    </lineage>
</organism>
<dbReference type="GO" id="GO:0033494">
    <property type="term" value="P:ferulate metabolic process"/>
    <property type="evidence" value="ECO:0007669"/>
    <property type="project" value="TreeGrafter"/>
</dbReference>
<evidence type="ECO:0000259" key="1">
    <source>
        <dbReference type="Pfam" id="PF01977"/>
    </source>
</evidence>
<dbReference type="GeneID" id="36347940"/>
<accession>A0A2P4Z7P7</accession>
<evidence type="ECO:0000313" key="3">
    <source>
        <dbReference type="Proteomes" id="UP000054821"/>
    </source>
</evidence>
<protein>
    <recommendedName>
        <fullName evidence="1">3-octaprenyl-4-hydroxybenzoate carboxy-lyase-like Rift-related domain-containing protein</fullName>
    </recommendedName>
</protein>
<dbReference type="Pfam" id="PF01977">
    <property type="entry name" value="UbiD"/>
    <property type="match status" value="1"/>
</dbReference>
<reference evidence="2 3" key="1">
    <citation type="journal article" date="2016" name="Genome Announc.">
        <title>Draft Whole-Genome Sequence of Trichoderma gamsii T6085, a Promising Biocontrol Agent of Fusarium Head Blight on Wheat.</title>
        <authorList>
            <person name="Baroncelli R."/>
            <person name="Zapparata A."/>
            <person name="Piaggeschi G."/>
            <person name="Sarrocco S."/>
            <person name="Vannacci G."/>
        </authorList>
    </citation>
    <scope>NUCLEOTIDE SEQUENCE [LARGE SCALE GENOMIC DNA]</scope>
    <source>
        <strain evidence="2 3">T6085</strain>
    </source>
</reference>
<dbReference type="RefSeq" id="XP_024404379.1">
    <property type="nucleotide sequence ID" value="XM_024550881.1"/>
</dbReference>
<feature type="domain" description="3-octaprenyl-4-hydroxybenzoate carboxy-lyase-like Rift-related" evidence="1">
    <location>
        <begin position="3"/>
        <end position="47"/>
    </location>
</feature>
<keyword evidence="3" id="KW-1185">Reference proteome</keyword>
<sequence>MSITETAPEGPFVEMHGYPFSGVNQFPVFHVKKITYRNDPILPLSAAGHLADETQTMVGPLTAAQIMKLAVKLLTFI</sequence>
<dbReference type="STRING" id="398673.A0A2P4Z7P7"/>
<dbReference type="Proteomes" id="UP000054821">
    <property type="component" value="Unassembled WGS sequence"/>
</dbReference>
<dbReference type="GO" id="GO:0046281">
    <property type="term" value="P:cinnamic acid catabolic process"/>
    <property type="evidence" value="ECO:0007669"/>
    <property type="project" value="TreeGrafter"/>
</dbReference>
<proteinExistence type="predicted"/>
<comment type="caution">
    <text evidence="2">The sequence shown here is derived from an EMBL/GenBank/DDBJ whole genome shotgun (WGS) entry which is preliminary data.</text>
</comment>
<dbReference type="AlphaFoldDB" id="A0A2P4Z7P7"/>
<dbReference type="PANTHER" id="PTHR30108">
    <property type="entry name" value="3-OCTAPRENYL-4-HYDROXYBENZOATE CARBOXY-LYASE-RELATED"/>
    <property type="match status" value="1"/>
</dbReference>
<dbReference type="SUPFAM" id="SSF50475">
    <property type="entry name" value="FMN-binding split barrel"/>
    <property type="match status" value="1"/>
</dbReference>
<gene>
    <name evidence="2" type="ORF">TGAM01_v210814</name>
</gene>
<dbReference type="EMBL" id="JPDN02000073">
    <property type="protein sequence ID" value="PON20315.1"/>
    <property type="molecule type" value="Genomic_DNA"/>
</dbReference>
<dbReference type="InterPro" id="IPR002830">
    <property type="entry name" value="UbiD"/>
</dbReference>